<dbReference type="PIRSF" id="PIRSF000216">
    <property type="entry name" value="NADH_DH_24kDa"/>
    <property type="match status" value="1"/>
</dbReference>
<evidence type="ECO:0000256" key="3">
    <source>
        <dbReference type="ARBA" id="ARBA00022714"/>
    </source>
</evidence>
<evidence type="ECO:0000256" key="2">
    <source>
        <dbReference type="ARBA" id="ARBA00019898"/>
    </source>
</evidence>
<dbReference type="PANTHER" id="PTHR43342:SF1">
    <property type="entry name" value="BIFURCATING [FEFE] HYDROGENASE GAMMA SUBUNIT"/>
    <property type="match status" value="1"/>
</dbReference>
<dbReference type="PANTHER" id="PTHR43342">
    <property type="entry name" value="NADH-QUINONE OXIDOREDUCTASE, E SUBUNIT"/>
    <property type="match status" value="1"/>
</dbReference>
<evidence type="ECO:0000256" key="8">
    <source>
        <dbReference type="ARBA" id="ARBA00032788"/>
    </source>
</evidence>
<sequence length="165" mass="18472">MQSSEERMTEPAWDRDRVRDIIANHKDQPGALLPILHGIQDALGYVPPDSVPLIAKELNLSRAEVHGVISFYHYFRDTPPGRHTVYICRAESCQSMGSEALEAHAKRRFGVDYHGTSADSVFSLEPVYCLGNCACSPSIMIDREVYGRVTPERFDAIIDNVKVIP</sequence>
<keyword evidence="6" id="KW-0411">Iron-sulfur</keyword>
<evidence type="ECO:0000313" key="10">
    <source>
        <dbReference type="EMBL" id="CAL1239069.1"/>
    </source>
</evidence>
<name>A0ABP1C4E0_9GAMM</name>
<dbReference type="Pfam" id="PF01257">
    <property type="entry name" value="2Fe-2S_thioredx"/>
    <property type="match status" value="1"/>
</dbReference>
<dbReference type="InterPro" id="IPR028431">
    <property type="entry name" value="NADP_DH_HndA-like"/>
</dbReference>
<evidence type="ECO:0000256" key="5">
    <source>
        <dbReference type="ARBA" id="ARBA00023004"/>
    </source>
</evidence>
<proteinExistence type="inferred from homology"/>
<evidence type="ECO:0000256" key="7">
    <source>
        <dbReference type="ARBA" id="ARBA00031580"/>
    </source>
</evidence>
<dbReference type="Gene3D" id="1.10.10.1590">
    <property type="entry name" value="NADH-quinone oxidoreductase subunit E"/>
    <property type="match status" value="1"/>
</dbReference>
<dbReference type="CDD" id="cd03081">
    <property type="entry name" value="TRX_Fd_NuoE_FDH_gamma"/>
    <property type="match status" value="1"/>
</dbReference>
<organism evidence="10 11">
    <name type="scientific">Candidatus Methylocalor cossyra</name>
    <dbReference type="NCBI Taxonomy" id="3108543"/>
    <lineage>
        <taxon>Bacteria</taxon>
        <taxon>Pseudomonadati</taxon>
        <taxon>Pseudomonadota</taxon>
        <taxon>Gammaproteobacteria</taxon>
        <taxon>Methylococcales</taxon>
        <taxon>Methylococcaceae</taxon>
        <taxon>Candidatus Methylocalor</taxon>
    </lineage>
</organism>
<dbReference type="SUPFAM" id="SSF52833">
    <property type="entry name" value="Thioredoxin-like"/>
    <property type="match status" value="1"/>
</dbReference>
<dbReference type="NCBIfam" id="NF004638">
    <property type="entry name" value="PRK05988.1"/>
    <property type="match status" value="1"/>
</dbReference>
<dbReference type="EMBL" id="OZ026884">
    <property type="protein sequence ID" value="CAL1239069.1"/>
    <property type="molecule type" value="Genomic_DNA"/>
</dbReference>
<keyword evidence="3" id="KW-0001">2Fe-2S</keyword>
<dbReference type="Gene3D" id="3.40.30.10">
    <property type="entry name" value="Glutaredoxin"/>
    <property type="match status" value="1"/>
</dbReference>
<keyword evidence="4" id="KW-0479">Metal-binding</keyword>
<dbReference type="InterPro" id="IPR036249">
    <property type="entry name" value="Thioredoxin-like_sf"/>
</dbReference>
<dbReference type="InterPro" id="IPR041921">
    <property type="entry name" value="NuoE_N"/>
</dbReference>
<reference evidence="10 11" key="1">
    <citation type="submission" date="2024-04" db="EMBL/GenBank/DDBJ databases">
        <authorList>
            <person name="Cremers G."/>
        </authorList>
    </citation>
    <scope>NUCLEOTIDE SEQUENCE [LARGE SCALE GENOMIC DNA]</scope>
    <source>
        <strain evidence="10">MeCH1-AG</strain>
    </source>
</reference>
<keyword evidence="5" id="KW-0408">Iron</keyword>
<evidence type="ECO:0000256" key="6">
    <source>
        <dbReference type="ARBA" id="ARBA00023014"/>
    </source>
</evidence>
<protein>
    <recommendedName>
        <fullName evidence="2">NADH-quinone oxidoreductase subunit E</fullName>
    </recommendedName>
    <alternativeName>
        <fullName evidence="7">NADH dehydrogenase I subunit E</fullName>
    </alternativeName>
    <alternativeName>
        <fullName evidence="8">NDH-1 subunit E</fullName>
    </alternativeName>
</protein>
<gene>
    <name evidence="10" type="ORF">MECH1_V1_0293</name>
</gene>
<comment type="cofactor">
    <cofactor evidence="9">
        <name>[2Fe-2S] cluster</name>
        <dbReference type="ChEBI" id="CHEBI:190135"/>
    </cofactor>
</comment>
<dbReference type="Proteomes" id="UP001497493">
    <property type="component" value="Chromosome"/>
</dbReference>
<keyword evidence="11" id="KW-1185">Reference proteome</keyword>
<evidence type="ECO:0000256" key="1">
    <source>
        <dbReference type="ARBA" id="ARBA00010643"/>
    </source>
</evidence>
<accession>A0ABP1C4E0</accession>
<dbReference type="InterPro" id="IPR002023">
    <property type="entry name" value="NuoE-like"/>
</dbReference>
<evidence type="ECO:0000313" key="11">
    <source>
        <dbReference type="Proteomes" id="UP001497493"/>
    </source>
</evidence>
<evidence type="ECO:0000256" key="9">
    <source>
        <dbReference type="ARBA" id="ARBA00034078"/>
    </source>
</evidence>
<evidence type="ECO:0000256" key="4">
    <source>
        <dbReference type="ARBA" id="ARBA00022723"/>
    </source>
</evidence>
<comment type="similarity">
    <text evidence="1">Belongs to the complex I 24 kDa subunit family.</text>
</comment>